<evidence type="ECO:0000313" key="2">
    <source>
        <dbReference type="EMBL" id="GAB1320922.1"/>
    </source>
</evidence>
<name>A0ABQ0GTA3_9PEZI</name>
<dbReference type="PANTHER" id="PTHR34598">
    <property type="entry name" value="BLL6449 PROTEIN"/>
    <property type="match status" value="1"/>
</dbReference>
<accession>A0ABQ0GTA3</accession>
<evidence type="ECO:0000256" key="1">
    <source>
        <dbReference type="ARBA" id="ARBA00023604"/>
    </source>
</evidence>
<dbReference type="EMBL" id="BAAFSV010000006">
    <property type="protein sequence ID" value="GAB1320922.1"/>
    <property type="molecule type" value="Genomic_DNA"/>
</dbReference>
<dbReference type="InterPro" id="IPR044053">
    <property type="entry name" value="AsaB-like"/>
</dbReference>
<dbReference type="RefSeq" id="XP_070922652.1">
    <property type="nucleotide sequence ID" value="XM_071066551.1"/>
</dbReference>
<comment type="caution">
    <text evidence="2">The sequence shown here is derived from an EMBL/GenBank/DDBJ whole genome shotgun (WGS) entry which is preliminary data.</text>
</comment>
<evidence type="ECO:0008006" key="4">
    <source>
        <dbReference type="Google" id="ProtNLM"/>
    </source>
</evidence>
<keyword evidence="3" id="KW-1185">Reference proteome</keyword>
<organism evidence="2 3">
    <name type="scientific">Madurella fahalii</name>
    <dbReference type="NCBI Taxonomy" id="1157608"/>
    <lineage>
        <taxon>Eukaryota</taxon>
        <taxon>Fungi</taxon>
        <taxon>Dikarya</taxon>
        <taxon>Ascomycota</taxon>
        <taxon>Pezizomycotina</taxon>
        <taxon>Sordariomycetes</taxon>
        <taxon>Sordariomycetidae</taxon>
        <taxon>Sordariales</taxon>
        <taxon>Sordariales incertae sedis</taxon>
        <taxon>Madurella</taxon>
    </lineage>
</organism>
<dbReference type="Proteomes" id="UP001628179">
    <property type="component" value="Unassembled WGS sequence"/>
</dbReference>
<sequence>MRNELDEHFQKLGLPAVQPESFNHLAPLGLYQREKPYKCQLPEMCFTGFKMHNLVSQSYPVRITDVTGHEDLFSLAVSGFEFAKCAIDVREWSDDCVSAEYLPGLVEWLKRRLGCRDVFCYAYNFRHHDTAQDPGVGHKYDYKPPFFRAHCDASEGTCRARLQLYFPDSYSELMKTRVRFVNIWRPISSAPVLDCPLALCDFRTVDPEDLVPMDLVYPHFVDEAYEVRYNPSHRWFYKRGMEQDDVIVFKLYDNLGSEATVCPHSAFVDPSAPLDTPRRASIEVKAIVIG</sequence>
<evidence type="ECO:0000313" key="3">
    <source>
        <dbReference type="Proteomes" id="UP001628179"/>
    </source>
</evidence>
<dbReference type="PANTHER" id="PTHR34598:SF3">
    <property type="entry name" value="OXIDOREDUCTASE AN1597"/>
    <property type="match status" value="1"/>
</dbReference>
<dbReference type="NCBIfam" id="NF041278">
    <property type="entry name" value="CmcJ_NvfI_EfuI"/>
    <property type="match status" value="1"/>
</dbReference>
<proteinExistence type="inferred from homology"/>
<protein>
    <recommendedName>
        <fullName evidence="4">Methyltransferase</fullName>
    </recommendedName>
</protein>
<gene>
    <name evidence="2" type="ORF">MFIFM68171_11132</name>
</gene>
<comment type="similarity">
    <text evidence="1">Belongs to the asaB hydroxylase/desaturase family.</text>
</comment>
<reference evidence="2 3" key="1">
    <citation type="submission" date="2024-09" db="EMBL/GenBank/DDBJ databases">
        <title>Itraconazole resistance in Madurella fahalii resulting from another homologue of gene encoding cytochrome P450 14-alpha sterol demethylase (CYP51).</title>
        <authorList>
            <person name="Yoshioka I."/>
            <person name="Fahal A.H."/>
            <person name="Kaneko S."/>
            <person name="Yaguchi T."/>
        </authorList>
    </citation>
    <scope>NUCLEOTIDE SEQUENCE [LARGE SCALE GENOMIC DNA]</scope>
    <source>
        <strain evidence="2 3">IFM 68171</strain>
    </source>
</reference>
<dbReference type="GeneID" id="98181874"/>